<evidence type="ECO:0000256" key="6">
    <source>
        <dbReference type="SAM" id="Phobius"/>
    </source>
</evidence>
<feature type="transmembrane region" description="Helical" evidence="6">
    <location>
        <begin position="238"/>
        <end position="257"/>
    </location>
</feature>
<dbReference type="GO" id="GO:0008610">
    <property type="term" value="P:lipid biosynthetic process"/>
    <property type="evidence" value="ECO:0007669"/>
    <property type="project" value="InterPro"/>
</dbReference>
<feature type="transmembrane region" description="Helical" evidence="6">
    <location>
        <begin position="144"/>
        <end position="164"/>
    </location>
</feature>
<protein>
    <submittedName>
        <fullName evidence="9">Methylsterol monooxygenase 1-1</fullName>
    </submittedName>
</protein>
<organism evidence="8 9">
    <name type="scientific">Theobroma cacao</name>
    <name type="common">Cacao</name>
    <name type="synonym">Cocoa</name>
    <dbReference type="NCBI Taxonomy" id="3641"/>
    <lineage>
        <taxon>Eukaryota</taxon>
        <taxon>Viridiplantae</taxon>
        <taxon>Streptophyta</taxon>
        <taxon>Embryophyta</taxon>
        <taxon>Tracheophyta</taxon>
        <taxon>Spermatophyta</taxon>
        <taxon>Magnoliopsida</taxon>
        <taxon>eudicotyledons</taxon>
        <taxon>Gunneridae</taxon>
        <taxon>Pentapetalae</taxon>
        <taxon>rosids</taxon>
        <taxon>malvids</taxon>
        <taxon>Malvales</taxon>
        <taxon>Malvaceae</taxon>
        <taxon>Byttnerioideae</taxon>
        <taxon>Theobroma</taxon>
    </lineage>
</organism>
<feature type="transmembrane region" description="Helical" evidence="6">
    <location>
        <begin position="85"/>
        <end position="109"/>
    </location>
</feature>
<evidence type="ECO:0000313" key="9">
    <source>
        <dbReference type="RefSeq" id="XP_007052056.2"/>
    </source>
</evidence>
<dbReference type="RefSeq" id="XP_007052056.2">
    <property type="nucleotide sequence ID" value="XM_007051994.2"/>
</dbReference>
<dbReference type="KEGG" id="tcc:18614300"/>
<dbReference type="Pfam" id="PF04116">
    <property type="entry name" value="FA_hydroxylase"/>
    <property type="match status" value="1"/>
</dbReference>
<evidence type="ECO:0000256" key="3">
    <source>
        <dbReference type="ARBA" id="ARBA00022692"/>
    </source>
</evidence>
<dbReference type="AlphaFoldDB" id="A0AB32VTA2"/>
<keyword evidence="9" id="KW-0560">Oxidoreductase</keyword>
<dbReference type="GO" id="GO:0004497">
    <property type="term" value="F:monooxygenase activity"/>
    <property type="evidence" value="ECO:0007669"/>
    <property type="project" value="UniProtKB-KW"/>
</dbReference>
<sequence length="332" mass="39207">MHYFQAPNRILNTIFFIILFFLSHAIYTSTYYLPLYNLYIEVLRRQKPEKMLPYQTLEEAALVLGRNLTLAEKLWYNYSADKSDFLLYGHNIFFLCLVFSLAPLPYAFIELSKFEYMAKFKVQTKINISFSGMFKCYKAVMKKFIVVVGPLQIISFPTVKWVGIHTSLPLPSFWEISSQLVVYFLIEDYTNYWLHRLLHRKWGYEKIHYMHHEYSAPFGFAAPYAHWAEILILGIPTFLGPLMIPCHIITLCLWTILRHVEAIQTHSGYEFPWSPTRFIPFYVGAEYHDYHHYVGGQSQGNFASVFTYCDRIYGTDRGYRHHKQALNKLKGM</sequence>
<keyword evidence="9" id="KW-0503">Monooxygenase</keyword>
<dbReference type="InterPro" id="IPR006694">
    <property type="entry name" value="Fatty_acid_hydroxylase"/>
</dbReference>
<evidence type="ECO:0000256" key="1">
    <source>
        <dbReference type="ARBA" id="ARBA00004370"/>
    </source>
</evidence>
<reference evidence="8" key="1">
    <citation type="journal article" date="1997" name="Nucleic Acids Res.">
        <title>tRNAscan-SE: a program for improved detection of transfer RNA genes in genomic sequence.</title>
        <authorList>
            <person name="Lowe T.M."/>
            <person name="Eddy S.R."/>
        </authorList>
    </citation>
    <scope>NUCLEOTIDE SEQUENCE [LARGE SCALE GENOMIC DNA]</scope>
    <source>
        <strain evidence="8">r\B97-61/B2</strain>
    </source>
</reference>
<keyword evidence="4 6" id="KW-1133">Transmembrane helix</keyword>
<accession>A0AB32VTA2</accession>
<proteinExistence type="inferred from homology"/>
<evidence type="ECO:0000259" key="7">
    <source>
        <dbReference type="Pfam" id="PF04116"/>
    </source>
</evidence>
<feature type="transmembrane region" description="Helical" evidence="6">
    <location>
        <begin position="12"/>
        <end position="33"/>
    </location>
</feature>
<feature type="domain" description="Fatty acid hydroxylase" evidence="7">
    <location>
        <begin position="181"/>
        <end position="315"/>
    </location>
</feature>
<evidence type="ECO:0000256" key="5">
    <source>
        <dbReference type="ARBA" id="ARBA00023136"/>
    </source>
</evidence>
<keyword evidence="5 6" id="KW-0472">Membrane</keyword>
<comment type="similarity">
    <text evidence="2">Belongs to the sterol desaturase family.</text>
</comment>
<evidence type="ECO:0000256" key="2">
    <source>
        <dbReference type="ARBA" id="ARBA00009324"/>
    </source>
</evidence>
<reference evidence="9" key="2">
    <citation type="submission" date="2025-08" db="UniProtKB">
        <authorList>
            <consortium name="RefSeq"/>
        </authorList>
    </citation>
    <scope>IDENTIFICATION</scope>
</reference>
<comment type="subcellular location">
    <subcellularLocation>
        <location evidence="1">Membrane</location>
    </subcellularLocation>
</comment>
<dbReference type="GeneID" id="18614300"/>
<dbReference type="PANTHER" id="PTHR11863">
    <property type="entry name" value="STEROL DESATURASE"/>
    <property type="match status" value="1"/>
</dbReference>
<evidence type="ECO:0000313" key="8">
    <source>
        <dbReference type="Proteomes" id="UP000694886"/>
    </source>
</evidence>
<dbReference type="GO" id="GO:0016020">
    <property type="term" value="C:membrane"/>
    <property type="evidence" value="ECO:0007669"/>
    <property type="project" value="UniProtKB-SubCell"/>
</dbReference>
<gene>
    <name evidence="9" type="primary">LOC18614300</name>
</gene>
<dbReference type="GO" id="GO:0005506">
    <property type="term" value="F:iron ion binding"/>
    <property type="evidence" value="ECO:0007669"/>
    <property type="project" value="InterPro"/>
</dbReference>
<name>A0AB32VTA2_THECC</name>
<dbReference type="Gramene" id="Tc01v2_t031720.1">
    <property type="protein sequence ID" value="Tc01v2_p031720.1"/>
    <property type="gene ID" value="Tc01v2_g031720"/>
</dbReference>
<dbReference type="Proteomes" id="UP000694886">
    <property type="component" value="Chromosome 1"/>
</dbReference>
<evidence type="ECO:0000256" key="4">
    <source>
        <dbReference type="ARBA" id="ARBA00022989"/>
    </source>
</evidence>
<dbReference type="InterPro" id="IPR050307">
    <property type="entry name" value="Sterol_Desaturase_Related"/>
</dbReference>
<keyword evidence="3 6" id="KW-0812">Transmembrane</keyword>